<dbReference type="InterPro" id="IPR006189">
    <property type="entry name" value="CHASE_dom"/>
</dbReference>
<proteinExistence type="predicted"/>
<comment type="caution">
    <text evidence="15">The sequence shown here is derived from an EMBL/GenBank/DDBJ whole genome shotgun (WGS) entry which is preliminary data.</text>
</comment>
<organism evidence="15 16">
    <name type="scientific">Undibacterium squillarum</name>
    <dbReference type="NCBI Taxonomy" id="1131567"/>
    <lineage>
        <taxon>Bacteria</taxon>
        <taxon>Pseudomonadati</taxon>
        <taxon>Pseudomonadota</taxon>
        <taxon>Betaproteobacteria</taxon>
        <taxon>Burkholderiales</taxon>
        <taxon>Oxalobacteraceae</taxon>
        <taxon>Undibacterium</taxon>
    </lineage>
</organism>
<name>A0ABQ2Y496_9BURK</name>
<dbReference type="PROSITE" id="PS50839">
    <property type="entry name" value="CHASE"/>
    <property type="match status" value="1"/>
</dbReference>
<evidence type="ECO:0000256" key="9">
    <source>
        <dbReference type="ARBA" id="ARBA00023136"/>
    </source>
</evidence>
<evidence type="ECO:0000256" key="6">
    <source>
        <dbReference type="ARBA" id="ARBA00022692"/>
    </source>
</evidence>
<feature type="domain" description="Histidine kinase" evidence="11">
    <location>
        <begin position="487"/>
        <end position="706"/>
    </location>
</feature>
<dbReference type="Pfam" id="PF03924">
    <property type="entry name" value="CHASE"/>
    <property type="match status" value="1"/>
</dbReference>
<keyword evidence="9 10" id="KW-0472">Membrane</keyword>
<evidence type="ECO:0000259" key="14">
    <source>
        <dbReference type="PROSITE" id="PS50839"/>
    </source>
</evidence>
<dbReference type="SUPFAM" id="SSF47384">
    <property type="entry name" value="Homodimeric domain of signal transducing histidine kinase"/>
    <property type="match status" value="1"/>
</dbReference>
<dbReference type="SMART" id="SM00086">
    <property type="entry name" value="PAC"/>
    <property type="match status" value="1"/>
</dbReference>
<dbReference type="SMART" id="SM00091">
    <property type="entry name" value="PAS"/>
    <property type="match status" value="1"/>
</dbReference>
<feature type="domain" description="PAC" evidence="13">
    <location>
        <begin position="428"/>
        <end position="483"/>
    </location>
</feature>
<keyword evidence="7" id="KW-0418">Kinase</keyword>
<keyword evidence="8 10" id="KW-1133">Transmembrane helix</keyword>
<evidence type="ECO:0000256" key="10">
    <source>
        <dbReference type="SAM" id="Phobius"/>
    </source>
</evidence>
<dbReference type="Gene3D" id="3.30.450.350">
    <property type="entry name" value="CHASE domain"/>
    <property type="match status" value="1"/>
</dbReference>
<dbReference type="InterPro" id="IPR042240">
    <property type="entry name" value="CHASE_sf"/>
</dbReference>
<gene>
    <name evidence="15" type="ORF">GCM10010946_35530</name>
</gene>
<dbReference type="InterPro" id="IPR035965">
    <property type="entry name" value="PAS-like_dom_sf"/>
</dbReference>
<protein>
    <recommendedName>
        <fullName evidence="3">histidine kinase</fullName>
        <ecNumber evidence="3">2.7.13.3</ecNumber>
    </recommendedName>
</protein>
<dbReference type="SMART" id="SM01079">
    <property type="entry name" value="CHASE"/>
    <property type="match status" value="1"/>
</dbReference>
<dbReference type="EC" id="2.7.13.3" evidence="3"/>
<feature type="domain" description="CHASE" evidence="14">
    <location>
        <begin position="119"/>
        <end position="277"/>
    </location>
</feature>
<dbReference type="PROSITE" id="PS50109">
    <property type="entry name" value="HIS_KIN"/>
    <property type="match status" value="1"/>
</dbReference>
<dbReference type="PANTHER" id="PTHR43047:SF72">
    <property type="entry name" value="OSMOSENSING HISTIDINE PROTEIN KINASE SLN1"/>
    <property type="match status" value="1"/>
</dbReference>
<dbReference type="CDD" id="cd00082">
    <property type="entry name" value="HisKA"/>
    <property type="match status" value="1"/>
</dbReference>
<accession>A0ABQ2Y496</accession>
<dbReference type="InterPro" id="IPR001610">
    <property type="entry name" value="PAC"/>
</dbReference>
<comment type="catalytic activity">
    <reaction evidence="1">
        <text>ATP + protein L-histidine = ADP + protein N-phospho-L-histidine.</text>
        <dbReference type="EC" id="2.7.13.3"/>
    </reaction>
</comment>
<keyword evidence="6 10" id="KW-0812">Transmembrane</keyword>
<dbReference type="Gene3D" id="3.30.450.20">
    <property type="entry name" value="PAS domain"/>
    <property type="match status" value="1"/>
</dbReference>
<evidence type="ECO:0000256" key="5">
    <source>
        <dbReference type="ARBA" id="ARBA00022679"/>
    </source>
</evidence>
<dbReference type="SUPFAM" id="SSF55785">
    <property type="entry name" value="PYP-like sensor domain (PAS domain)"/>
    <property type="match status" value="1"/>
</dbReference>
<dbReference type="InterPro" id="IPR003594">
    <property type="entry name" value="HATPase_dom"/>
</dbReference>
<reference evidence="16" key="1">
    <citation type="journal article" date="2019" name="Int. J. Syst. Evol. Microbiol.">
        <title>The Global Catalogue of Microorganisms (GCM) 10K type strain sequencing project: providing services to taxonomists for standard genome sequencing and annotation.</title>
        <authorList>
            <consortium name="The Broad Institute Genomics Platform"/>
            <consortium name="The Broad Institute Genome Sequencing Center for Infectious Disease"/>
            <person name="Wu L."/>
            <person name="Ma J."/>
        </authorList>
    </citation>
    <scope>NUCLEOTIDE SEQUENCE [LARGE SCALE GENOMIC DNA]</scope>
    <source>
        <strain evidence="16">KCTC 23917</strain>
    </source>
</reference>
<dbReference type="InterPro" id="IPR013655">
    <property type="entry name" value="PAS_fold_3"/>
</dbReference>
<dbReference type="InterPro" id="IPR036097">
    <property type="entry name" value="HisK_dim/P_sf"/>
</dbReference>
<evidence type="ECO:0000259" key="13">
    <source>
        <dbReference type="PROSITE" id="PS50113"/>
    </source>
</evidence>
<dbReference type="InterPro" id="IPR000700">
    <property type="entry name" value="PAS-assoc_C"/>
</dbReference>
<evidence type="ECO:0000256" key="1">
    <source>
        <dbReference type="ARBA" id="ARBA00000085"/>
    </source>
</evidence>
<evidence type="ECO:0000256" key="8">
    <source>
        <dbReference type="ARBA" id="ARBA00022989"/>
    </source>
</evidence>
<dbReference type="SUPFAM" id="SSF55874">
    <property type="entry name" value="ATPase domain of HSP90 chaperone/DNA topoisomerase II/histidine kinase"/>
    <property type="match status" value="1"/>
</dbReference>
<dbReference type="EMBL" id="BMYU01000012">
    <property type="protein sequence ID" value="GGX53713.1"/>
    <property type="molecule type" value="Genomic_DNA"/>
</dbReference>
<evidence type="ECO:0000259" key="11">
    <source>
        <dbReference type="PROSITE" id="PS50109"/>
    </source>
</evidence>
<dbReference type="Gene3D" id="1.10.287.130">
    <property type="match status" value="1"/>
</dbReference>
<dbReference type="InterPro" id="IPR036890">
    <property type="entry name" value="HATPase_C_sf"/>
</dbReference>
<dbReference type="Pfam" id="PF00512">
    <property type="entry name" value="HisKA"/>
    <property type="match status" value="1"/>
</dbReference>
<evidence type="ECO:0000256" key="2">
    <source>
        <dbReference type="ARBA" id="ARBA00004370"/>
    </source>
</evidence>
<keyword evidence="4" id="KW-0597">Phosphoprotein</keyword>
<evidence type="ECO:0000256" key="7">
    <source>
        <dbReference type="ARBA" id="ARBA00022777"/>
    </source>
</evidence>
<evidence type="ECO:0000256" key="4">
    <source>
        <dbReference type="ARBA" id="ARBA00022553"/>
    </source>
</evidence>
<dbReference type="InterPro" id="IPR004358">
    <property type="entry name" value="Sig_transdc_His_kin-like_C"/>
</dbReference>
<dbReference type="CDD" id="cd16922">
    <property type="entry name" value="HATPase_EvgS-ArcB-TorS-like"/>
    <property type="match status" value="1"/>
</dbReference>
<sequence>MGVTLFSWQQVKKREILYQEARFQLTAKDIVDNIEKRLTQHEQILLGSAGLFDASPTVDRNAWKAYVDRLQLAKNYPGILGVGFSLLLKPDELARHEQAIRAEGFPQYHVKPVGKRDLYTSIIFLEPFEGRNLAAFGFDMASERTRALAMWQAAENGITTISGKVTLVQENKGKVQAGFLMYVPVYRKQSKPQNVAERRAALYGFAYSPYRVDDLMEGILGRGATGVEFQIFDGTELSPENRLYDTTIAAGTTVGQQHLRFRTVRQLHVFGRQWTVVLSERYGAPQDADIEAVNNLLLTEKQLPQVVLALGTSISFLILFLMYFISRQRDAAVRLAEEMTSEIRESHETLRRSEERFDFAVRGTNDGIWDWNIVENSFYYSPRVFELLGLSENDLPQGLDSLQALAHPDDKAILQQQLSNHLQNHATFDARFRLQVQGKDGTEWRWFNARGMAIRSEQGVAVRMAGALTDITERYKAEQMKSEFVSIVSHELRTPLTSISGSLRLACGGVLGDLPPKAKNLLETAYKNSLRLGALIDDLLDMEKLSAGKMQMHFEVTEVLSAVELAVETNRSYAEQWGVGFDIQAQLEHAFVRTDPARFQQILANFLSNAAKYSPKSCNVDVTVARIGSMIRISVRDYGPGIPMEFRERLFQKFSQADSSDTREKGGTGLGLAITKDLVEGMGGKLGFESEVGKGSCFYVELPEITVTAQNQPTLTEQS</sequence>
<dbReference type="CDD" id="cd00130">
    <property type="entry name" value="PAS"/>
    <property type="match status" value="1"/>
</dbReference>
<feature type="domain" description="PAS" evidence="12">
    <location>
        <begin position="353"/>
        <end position="425"/>
    </location>
</feature>
<dbReference type="Gene3D" id="3.30.565.10">
    <property type="entry name" value="Histidine kinase-like ATPase, C-terminal domain"/>
    <property type="match status" value="1"/>
</dbReference>
<evidence type="ECO:0000256" key="3">
    <source>
        <dbReference type="ARBA" id="ARBA00012438"/>
    </source>
</evidence>
<keyword evidence="16" id="KW-1185">Reference proteome</keyword>
<keyword evidence="5" id="KW-0808">Transferase</keyword>
<dbReference type="PROSITE" id="PS50113">
    <property type="entry name" value="PAC"/>
    <property type="match status" value="1"/>
</dbReference>
<dbReference type="InterPro" id="IPR003661">
    <property type="entry name" value="HisK_dim/P_dom"/>
</dbReference>
<evidence type="ECO:0000313" key="15">
    <source>
        <dbReference type="EMBL" id="GGX53713.1"/>
    </source>
</evidence>
<dbReference type="InterPro" id="IPR005467">
    <property type="entry name" value="His_kinase_dom"/>
</dbReference>
<dbReference type="Pfam" id="PF08447">
    <property type="entry name" value="PAS_3"/>
    <property type="match status" value="1"/>
</dbReference>
<evidence type="ECO:0000313" key="16">
    <source>
        <dbReference type="Proteomes" id="UP000653343"/>
    </source>
</evidence>
<dbReference type="NCBIfam" id="TIGR00229">
    <property type="entry name" value="sensory_box"/>
    <property type="match status" value="1"/>
</dbReference>
<dbReference type="SMART" id="SM00388">
    <property type="entry name" value="HisKA"/>
    <property type="match status" value="1"/>
</dbReference>
<feature type="transmembrane region" description="Helical" evidence="10">
    <location>
        <begin position="306"/>
        <end position="325"/>
    </location>
</feature>
<dbReference type="InterPro" id="IPR000014">
    <property type="entry name" value="PAS"/>
</dbReference>
<dbReference type="SMART" id="SM00387">
    <property type="entry name" value="HATPase_c"/>
    <property type="match status" value="1"/>
</dbReference>
<dbReference type="PRINTS" id="PR00344">
    <property type="entry name" value="BCTRLSENSOR"/>
</dbReference>
<dbReference type="Proteomes" id="UP000653343">
    <property type="component" value="Unassembled WGS sequence"/>
</dbReference>
<dbReference type="PANTHER" id="PTHR43047">
    <property type="entry name" value="TWO-COMPONENT HISTIDINE PROTEIN KINASE"/>
    <property type="match status" value="1"/>
</dbReference>
<comment type="subcellular location">
    <subcellularLocation>
        <location evidence="2">Membrane</location>
    </subcellularLocation>
</comment>
<dbReference type="PROSITE" id="PS50112">
    <property type="entry name" value="PAS"/>
    <property type="match status" value="1"/>
</dbReference>
<evidence type="ECO:0000259" key="12">
    <source>
        <dbReference type="PROSITE" id="PS50112"/>
    </source>
</evidence>
<dbReference type="Pfam" id="PF02518">
    <property type="entry name" value="HATPase_c"/>
    <property type="match status" value="1"/>
</dbReference>